<evidence type="ECO:0000259" key="4">
    <source>
        <dbReference type="PROSITE" id="PS50041"/>
    </source>
</evidence>
<dbReference type="PROSITE" id="PS51233">
    <property type="entry name" value="VWFD"/>
    <property type="match status" value="1"/>
</dbReference>
<accession>A0AAV2QKK4</accession>
<feature type="domain" description="MIB/HERC2" evidence="6">
    <location>
        <begin position="61"/>
        <end position="136"/>
    </location>
</feature>
<dbReference type="Gene3D" id="3.10.100.10">
    <property type="entry name" value="Mannose-Binding Protein A, subunit A"/>
    <property type="match status" value="1"/>
</dbReference>
<dbReference type="SUPFAM" id="SSF56436">
    <property type="entry name" value="C-type lectin-like"/>
    <property type="match status" value="1"/>
</dbReference>
<evidence type="ECO:0008006" key="9">
    <source>
        <dbReference type="Google" id="ProtNLM"/>
    </source>
</evidence>
<dbReference type="PROSITE" id="PS50041">
    <property type="entry name" value="C_TYPE_LECTIN_2"/>
    <property type="match status" value="1"/>
</dbReference>
<keyword evidence="1" id="KW-1015">Disulfide bond</keyword>
<dbReference type="PANTHER" id="PTHR11339:SF386">
    <property type="entry name" value="HEMOLECTIN, ISOFORM A"/>
    <property type="match status" value="1"/>
</dbReference>
<reference evidence="7 8" key="1">
    <citation type="submission" date="2024-05" db="EMBL/GenBank/DDBJ databases">
        <authorList>
            <person name="Wallberg A."/>
        </authorList>
    </citation>
    <scope>NUCLEOTIDE SEQUENCE [LARGE SCALE GENOMIC DNA]</scope>
</reference>
<feature type="domain" description="C-type lectin" evidence="4">
    <location>
        <begin position="544"/>
        <end position="644"/>
    </location>
</feature>
<dbReference type="InterPro" id="IPR050780">
    <property type="entry name" value="Mucin_vWF_Thrombospondin_sf"/>
</dbReference>
<evidence type="ECO:0000259" key="5">
    <source>
        <dbReference type="PROSITE" id="PS51233"/>
    </source>
</evidence>
<sequence>HTGGGTQHPGEGMMNSLLVLVFVTQGILQVVSQDRELFSSTSCYNGHALCEVVDANRVPPPLSAQAQLMRPGRSVQRGPDWQYGDEDGGNGSVGDVLDWNTGSDELYWVYWPSSYNYRLYVMHGGHERDVGTYEFMFSEVEVRNLQDCWDTQENMCANGDTCGDIDGQNCAYTICAHGDHYDCVCADETDDDNGATTTTSTIVSYSQCCALDGLLYPPGRRYDDFCAQMQCVATPSRVDGFWIFTGQFDWNCRRCEAYWDPHVSTFDWNWYAFQGCGEYSMAQEGISYSPKFGIFSKFEEYCGHGISCVLDATMQQDDIKVTIESPPDDDQVFVKVNGFDYQMTPLPQFVNDDDKILAFHYPRRPNCEYFLGSKGMMVQFCGNTWTNSLTIWAMPDLQGQVNGLCGFHNNDETDDYLTRQGTTLELSEASVNEFASSWKTDASASTDCPSAGARSYADRKDSCNDFDIYEEQCKNTIASFGSQLRLDSIQHLIDACTYDLCQVEDPSGYLEGAVAETVKIQNDIEKVTVNLTSFDGCSEDMESMGGECLKRISDMTTDWESAKVLCEVEGLYLAEPWDITAVATYLLNNYDELYYWVGGRGDGEVARWLSGGEVSYTEPWMRRTYGQISGDSQRCLDIVTYGNWPARNETLAAGYCNGTQQRAILCSRTRRPEEY</sequence>
<feature type="signal peptide" evidence="3">
    <location>
        <begin position="1"/>
        <end position="32"/>
    </location>
</feature>
<feature type="chain" id="PRO_5043920791" description="C-type lectin domain-containing protein" evidence="3">
    <location>
        <begin position="33"/>
        <end position="675"/>
    </location>
</feature>
<dbReference type="PROSITE" id="PS51416">
    <property type="entry name" value="MIB_HERC2"/>
    <property type="match status" value="1"/>
</dbReference>
<dbReference type="SUPFAM" id="SSF159034">
    <property type="entry name" value="Mib/herc2 domain-like"/>
    <property type="match status" value="1"/>
</dbReference>
<proteinExistence type="predicted"/>
<dbReference type="EMBL" id="CAXKWB010007366">
    <property type="protein sequence ID" value="CAL4086769.1"/>
    <property type="molecule type" value="Genomic_DNA"/>
</dbReference>
<evidence type="ECO:0000259" key="6">
    <source>
        <dbReference type="PROSITE" id="PS51416"/>
    </source>
</evidence>
<evidence type="ECO:0000313" key="7">
    <source>
        <dbReference type="EMBL" id="CAL4086769.1"/>
    </source>
</evidence>
<dbReference type="GO" id="GO:0031012">
    <property type="term" value="C:extracellular matrix"/>
    <property type="evidence" value="ECO:0007669"/>
    <property type="project" value="TreeGrafter"/>
</dbReference>
<dbReference type="Proteomes" id="UP001497623">
    <property type="component" value="Unassembled WGS sequence"/>
</dbReference>
<dbReference type="SMART" id="SM00216">
    <property type="entry name" value="VWD"/>
    <property type="match status" value="1"/>
</dbReference>
<dbReference type="GO" id="GO:0004842">
    <property type="term" value="F:ubiquitin-protein transferase activity"/>
    <property type="evidence" value="ECO:0007669"/>
    <property type="project" value="InterPro"/>
</dbReference>
<name>A0AAV2QKK4_MEGNR</name>
<dbReference type="GO" id="GO:0016567">
    <property type="term" value="P:protein ubiquitination"/>
    <property type="evidence" value="ECO:0007669"/>
    <property type="project" value="InterPro"/>
</dbReference>
<dbReference type="InterPro" id="IPR010606">
    <property type="entry name" value="Mib_Herc2"/>
</dbReference>
<keyword evidence="8" id="KW-1185">Reference proteome</keyword>
<feature type="domain" description="VWFD" evidence="5">
    <location>
        <begin position="253"/>
        <end position="449"/>
    </location>
</feature>
<dbReference type="Gene3D" id="2.30.30.40">
    <property type="entry name" value="SH3 Domains"/>
    <property type="match status" value="1"/>
</dbReference>
<dbReference type="InterPro" id="IPR001846">
    <property type="entry name" value="VWF_type-D"/>
</dbReference>
<protein>
    <recommendedName>
        <fullName evidence="9">C-type lectin domain-containing protein</fullName>
    </recommendedName>
</protein>
<dbReference type="PANTHER" id="PTHR11339">
    <property type="entry name" value="EXTRACELLULAR MATRIX GLYCOPROTEIN RELATED"/>
    <property type="match status" value="1"/>
</dbReference>
<evidence type="ECO:0000256" key="2">
    <source>
        <dbReference type="ARBA" id="ARBA00023180"/>
    </source>
</evidence>
<dbReference type="InterPro" id="IPR037252">
    <property type="entry name" value="Mib_Herc2_sf"/>
</dbReference>
<keyword evidence="3" id="KW-0732">Signal</keyword>
<feature type="non-terminal residue" evidence="7">
    <location>
        <position position="1"/>
    </location>
</feature>
<evidence type="ECO:0000313" key="8">
    <source>
        <dbReference type="Proteomes" id="UP001497623"/>
    </source>
</evidence>
<feature type="non-terminal residue" evidence="7">
    <location>
        <position position="675"/>
    </location>
</feature>
<dbReference type="InterPro" id="IPR001304">
    <property type="entry name" value="C-type_lectin-like"/>
</dbReference>
<evidence type="ECO:0000256" key="1">
    <source>
        <dbReference type="ARBA" id="ARBA00023157"/>
    </source>
</evidence>
<dbReference type="InterPro" id="IPR016186">
    <property type="entry name" value="C-type_lectin-like/link_sf"/>
</dbReference>
<dbReference type="Pfam" id="PF00094">
    <property type="entry name" value="VWD"/>
    <property type="match status" value="1"/>
</dbReference>
<gene>
    <name evidence="7" type="ORF">MNOR_LOCUS13079</name>
</gene>
<evidence type="ECO:0000256" key="3">
    <source>
        <dbReference type="SAM" id="SignalP"/>
    </source>
</evidence>
<keyword evidence="2" id="KW-0325">Glycoprotein</keyword>
<dbReference type="AlphaFoldDB" id="A0AAV2QKK4"/>
<dbReference type="GO" id="GO:0046872">
    <property type="term" value="F:metal ion binding"/>
    <property type="evidence" value="ECO:0007669"/>
    <property type="project" value="InterPro"/>
</dbReference>
<comment type="caution">
    <text evidence="7">The sequence shown here is derived from an EMBL/GenBank/DDBJ whole genome shotgun (WGS) entry which is preliminary data.</text>
</comment>
<dbReference type="InterPro" id="IPR016187">
    <property type="entry name" value="CTDL_fold"/>
</dbReference>
<organism evidence="7 8">
    <name type="scientific">Meganyctiphanes norvegica</name>
    <name type="common">Northern krill</name>
    <name type="synonym">Thysanopoda norvegica</name>
    <dbReference type="NCBI Taxonomy" id="48144"/>
    <lineage>
        <taxon>Eukaryota</taxon>
        <taxon>Metazoa</taxon>
        <taxon>Ecdysozoa</taxon>
        <taxon>Arthropoda</taxon>
        <taxon>Crustacea</taxon>
        <taxon>Multicrustacea</taxon>
        <taxon>Malacostraca</taxon>
        <taxon>Eumalacostraca</taxon>
        <taxon>Eucarida</taxon>
        <taxon>Euphausiacea</taxon>
        <taxon>Euphausiidae</taxon>
        <taxon>Meganyctiphanes</taxon>
    </lineage>
</organism>
<dbReference type="GO" id="GO:0005615">
    <property type="term" value="C:extracellular space"/>
    <property type="evidence" value="ECO:0007669"/>
    <property type="project" value="TreeGrafter"/>
</dbReference>